<evidence type="ECO:0000313" key="26">
    <source>
        <dbReference type="EMBL" id="AWV49933.1"/>
    </source>
</evidence>
<sequence>MMSPTSFDTGIIFLIQTVLGIIGNSSLLCLYTFTVLSGHLLKPIDLILSQLVLANSVVLFSKGIPQTMITLGWNYFLDDTRCKLVFYFYRVGTGASFTIVCLFNGFQAIKLNPRICRCTWIQLKIRSLKFIGGCCLLIWFLHFLMNSFLPVIVDGPLNERNLSIETNHGSCSWKMPEHASIYTLLYFFPDMMTLVFMIWASGLVILVLHRHKQRVQHTHSSSLSSGASNEDRATCRIVTLVIFFATFYSVYLSLTLQMVLAENSSKWRVNSSVLLASCFPTISPYVLIISDTRISRVCFTCKAKDKAFH</sequence>
<evidence type="ECO:0000313" key="30">
    <source>
        <dbReference type="EMBL" id="AWV49937.1"/>
    </source>
</evidence>
<evidence type="ECO:0000313" key="31">
    <source>
        <dbReference type="EMBL" id="AWV49938.1"/>
    </source>
</evidence>
<evidence type="ECO:0000313" key="46">
    <source>
        <dbReference type="EMBL" id="AWV49955.1"/>
    </source>
</evidence>
<dbReference type="EMBL" id="MF119727">
    <property type="protein sequence ID" value="AWV49971.1"/>
    <property type="molecule type" value="Genomic_DNA"/>
</dbReference>
<evidence type="ECO:0000256" key="6">
    <source>
        <dbReference type="ARBA" id="ARBA00022692"/>
    </source>
</evidence>
<keyword evidence="4 13" id="KW-1003">Cell membrane</keyword>
<evidence type="ECO:0000313" key="49">
    <source>
        <dbReference type="EMBL" id="AWV49961.1"/>
    </source>
</evidence>
<dbReference type="EMBL" id="MF119716">
    <property type="protein sequence ID" value="AWV49960.1"/>
    <property type="molecule type" value="Genomic_DNA"/>
</dbReference>
<evidence type="ECO:0000313" key="43">
    <source>
        <dbReference type="EMBL" id="AWV49952.1"/>
    </source>
</evidence>
<evidence type="ECO:0000313" key="22">
    <source>
        <dbReference type="EMBL" id="AWV49928.1"/>
    </source>
</evidence>
<proteinExistence type="inferred from homology"/>
<keyword evidence="6 13" id="KW-0812">Transmembrane</keyword>
<evidence type="ECO:0000313" key="32">
    <source>
        <dbReference type="EMBL" id="AWV49939.1"/>
    </source>
</evidence>
<evidence type="ECO:0000313" key="54">
    <source>
        <dbReference type="EMBL" id="AWV49966.1"/>
    </source>
</evidence>
<evidence type="ECO:0000256" key="8">
    <source>
        <dbReference type="ARBA" id="ARBA00023040"/>
    </source>
</evidence>
<dbReference type="EMBL" id="MF119688">
    <property type="protein sequence ID" value="AWV49932.1"/>
    <property type="molecule type" value="Genomic_DNA"/>
</dbReference>
<dbReference type="FunFam" id="1.20.1070.10:FF:000033">
    <property type="entry name" value="Vomeronasal type-1 receptor"/>
    <property type="match status" value="1"/>
</dbReference>
<dbReference type="EMBL" id="MF119695">
    <property type="protein sequence ID" value="AWV49939.1"/>
    <property type="molecule type" value="Genomic_DNA"/>
</dbReference>
<comment type="subcellular location">
    <subcellularLocation>
        <location evidence="2 13">Cell membrane</location>
        <topology evidence="2 13">Multi-pass membrane protein</topology>
    </subcellularLocation>
</comment>
<name>A0A4Y1N5M3_NANGA</name>
<dbReference type="EMBL" id="MF119717">
    <property type="protein sequence ID" value="AWV49961.1"/>
    <property type="molecule type" value="Genomic_DNA"/>
</dbReference>
<dbReference type="GO" id="GO:0019236">
    <property type="term" value="P:response to pheromone"/>
    <property type="evidence" value="ECO:0007669"/>
    <property type="project" value="UniProtKB-KW"/>
</dbReference>
<evidence type="ECO:0000313" key="15">
    <source>
        <dbReference type="EMBL" id="AWV49919.1"/>
    </source>
</evidence>
<evidence type="ECO:0000313" key="34">
    <source>
        <dbReference type="EMBL" id="AWV49941.1"/>
    </source>
</evidence>
<evidence type="ECO:0000256" key="7">
    <source>
        <dbReference type="ARBA" id="ARBA00022989"/>
    </source>
</evidence>
<evidence type="ECO:0000313" key="25">
    <source>
        <dbReference type="EMBL" id="AWV49932.1"/>
    </source>
</evidence>
<protein>
    <recommendedName>
        <fullName evidence="13">Vomeronasal type-1 receptor</fullName>
    </recommendedName>
</protein>
<dbReference type="AlphaFoldDB" id="A0A4Y1N5M3"/>
<evidence type="ECO:0000256" key="3">
    <source>
        <dbReference type="ARBA" id="ARBA00010663"/>
    </source>
</evidence>
<evidence type="ECO:0000313" key="33">
    <source>
        <dbReference type="EMBL" id="AWV49940.1"/>
    </source>
</evidence>
<dbReference type="Pfam" id="PF03402">
    <property type="entry name" value="V1R"/>
    <property type="match status" value="1"/>
</dbReference>
<dbReference type="EMBL" id="MF119691">
    <property type="protein sequence ID" value="AWV49935.1"/>
    <property type="molecule type" value="Genomic_DNA"/>
</dbReference>
<dbReference type="EMBL" id="MF119708">
    <property type="protein sequence ID" value="AWV49952.1"/>
    <property type="molecule type" value="Genomic_DNA"/>
</dbReference>
<feature type="transmembrane region" description="Helical" evidence="13">
    <location>
        <begin position="184"/>
        <end position="208"/>
    </location>
</feature>
<evidence type="ECO:0000313" key="45">
    <source>
        <dbReference type="EMBL" id="AWV49954.1"/>
    </source>
</evidence>
<comment type="function">
    <text evidence="1">Putative pheromone receptor.</text>
</comment>
<dbReference type="EMBL" id="MF119711">
    <property type="protein sequence ID" value="AWV49955.1"/>
    <property type="molecule type" value="Genomic_DNA"/>
</dbReference>
<feature type="transmembrane region" description="Helical" evidence="13">
    <location>
        <begin position="84"/>
        <end position="109"/>
    </location>
</feature>
<dbReference type="EMBL" id="MF119677">
    <property type="protein sequence ID" value="AWV49921.1"/>
    <property type="molecule type" value="Genomic_DNA"/>
</dbReference>
<dbReference type="EMBL" id="MF119694">
    <property type="protein sequence ID" value="AWV49938.1"/>
    <property type="molecule type" value="Genomic_DNA"/>
</dbReference>
<evidence type="ECO:0000313" key="57">
    <source>
        <dbReference type="EMBL" id="AWV49970.1"/>
    </source>
</evidence>
<evidence type="ECO:0000313" key="44">
    <source>
        <dbReference type="EMBL" id="AWV49953.1"/>
    </source>
</evidence>
<evidence type="ECO:0000313" key="16">
    <source>
        <dbReference type="EMBL" id="AWV49920.1"/>
    </source>
</evidence>
<evidence type="ECO:0000313" key="17">
    <source>
        <dbReference type="EMBL" id="AWV49921.1"/>
    </source>
</evidence>
<dbReference type="PRINTS" id="PR01534">
    <property type="entry name" value="VOMERONASL1R"/>
</dbReference>
<evidence type="ECO:0000313" key="21">
    <source>
        <dbReference type="EMBL" id="AWV49926.1"/>
    </source>
</evidence>
<accession>A0A4Y1N5M3</accession>
<keyword evidence="9 13" id="KW-0472">Membrane</keyword>
<evidence type="ECO:0000256" key="12">
    <source>
        <dbReference type="ARBA" id="ARBA00023224"/>
    </source>
</evidence>
<dbReference type="EMBL" id="MF119724">
    <property type="protein sequence ID" value="AWV49968.1"/>
    <property type="molecule type" value="Genomic_DNA"/>
</dbReference>
<comment type="similarity">
    <text evidence="3 13">Belongs to the G-protein coupled receptor 1 family.</text>
</comment>
<evidence type="ECO:0000256" key="10">
    <source>
        <dbReference type="ARBA" id="ARBA00023170"/>
    </source>
</evidence>
<keyword evidence="5 13" id="KW-0589">Pheromone response</keyword>
<dbReference type="EMBL" id="MF119682">
    <property type="protein sequence ID" value="AWV49926.1"/>
    <property type="molecule type" value="Genomic_DNA"/>
</dbReference>
<dbReference type="EMBL" id="MF119689">
    <property type="protein sequence ID" value="AWV49933.1"/>
    <property type="molecule type" value="Genomic_DNA"/>
</dbReference>
<feature type="transmembrane region" description="Helical" evidence="13">
    <location>
        <begin position="272"/>
        <end position="289"/>
    </location>
</feature>
<evidence type="ECO:0000256" key="9">
    <source>
        <dbReference type="ARBA" id="ARBA00023136"/>
    </source>
</evidence>
<evidence type="ECO:0000313" key="61">
    <source>
        <dbReference type="EMBL" id="AWV49975.1"/>
    </source>
</evidence>
<dbReference type="GO" id="GO:0005886">
    <property type="term" value="C:plasma membrane"/>
    <property type="evidence" value="ECO:0007669"/>
    <property type="project" value="UniProtKB-SubCell"/>
</dbReference>
<evidence type="ECO:0000256" key="2">
    <source>
        <dbReference type="ARBA" id="ARBA00004651"/>
    </source>
</evidence>
<dbReference type="PROSITE" id="PS50262">
    <property type="entry name" value="G_PROTEIN_RECEP_F1_2"/>
    <property type="match status" value="1"/>
</dbReference>
<gene>
    <name evidence="48" type="primary">V1R14</name>
</gene>
<evidence type="ECO:0000313" key="62">
    <source>
        <dbReference type="EMBL" id="AWV49976.1"/>
    </source>
</evidence>
<dbReference type="SUPFAM" id="SSF81321">
    <property type="entry name" value="Family A G protein-coupled receptor-like"/>
    <property type="match status" value="1"/>
</dbReference>
<evidence type="ECO:0000313" key="56">
    <source>
        <dbReference type="EMBL" id="AWV49969.1"/>
    </source>
</evidence>
<dbReference type="EMBL" id="MF119722">
    <property type="protein sequence ID" value="AWV49966.1"/>
    <property type="molecule type" value="Genomic_DNA"/>
</dbReference>
<evidence type="ECO:0000256" key="5">
    <source>
        <dbReference type="ARBA" id="ARBA00022507"/>
    </source>
</evidence>
<evidence type="ECO:0000313" key="39">
    <source>
        <dbReference type="EMBL" id="AWV49947.1"/>
    </source>
</evidence>
<keyword evidence="10 13" id="KW-0675">Receptor</keyword>
<feature type="transmembrane region" description="Helical" evidence="13">
    <location>
        <begin position="237"/>
        <end position="260"/>
    </location>
</feature>
<feature type="transmembrane region" description="Helical" evidence="13">
    <location>
        <begin position="130"/>
        <end position="153"/>
    </location>
</feature>
<evidence type="ECO:0000313" key="36">
    <source>
        <dbReference type="EMBL" id="AWV49943.1"/>
    </source>
</evidence>
<evidence type="ECO:0000313" key="52">
    <source>
        <dbReference type="EMBL" id="AWV49964.1"/>
    </source>
</evidence>
<dbReference type="EMBL" id="MF119703">
    <property type="protein sequence ID" value="AWV49947.1"/>
    <property type="molecule type" value="Genomic_DNA"/>
</dbReference>
<dbReference type="EMBL" id="MF119721">
    <property type="protein sequence ID" value="AWV49965.1"/>
    <property type="molecule type" value="Genomic_DNA"/>
</dbReference>
<dbReference type="EMBL" id="MF119719">
    <property type="protein sequence ID" value="AWV49963.1"/>
    <property type="molecule type" value="Genomic_DNA"/>
</dbReference>
<evidence type="ECO:0000313" key="48">
    <source>
        <dbReference type="EMBL" id="AWV49960.1"/>
    </source>
</evidence>
<evidence type="ECO:0000313" key="23">
    <source>
        <dbReference type="EMBL" id="AWV49929.1"/>
    </source>
</evidence>
<evidence type="ECO:0000256" key="1">
    <source>
        <dbReference type="ARBA" id="ARBA00003878"/>
    </source>
</evidence>
<dbReference type="EMBL" id="MF119676">
    <property type="protein sequence ID" value="AWV49920.1"/>
    <property type="molecule type" value="Genomic_DNA"/>
</dbReference>
<dbReference type="EMBL" id="MF119706">
    <property type="protein sequence ID" value="AWV49950.1"/>
    <property type="molecule type" value="Genomic_DNA"/>
</dbReference>
<evidence type="ECO:0000313" key="20">
    <source>
        <dbReference type="EMBL" id="AWV49925.1"/>
    </source>
</evidence>
<evidence type="ECO:0000256" key="13">
    <source>
        <dbReference type="RuleBase" id="RU364061"/>
    </source>
</evidence>
<evidence type="ECO:0000313" key="38">
    <source>
        <dbReference type="EMBL" id="AWV49946.1"/>
    </source>
</evidence>
<keyword evidence="8 13" id="KW-0297">G-protein coupled receptor</keyword>
<evidence type="ECO:0000313" key="28">
    <source>
        <dbReference type="EMBL" id="AWV49935.1"/>
    </source>
</evidence>
<evidence type="ECO:0000313" key="29">
    <source>
        <dbReference type="EMBL" id="AWV49936.1"/>
    </source>
</evidence>
<dbReference type="EMBL" id="MF119690">
    <property type="protein sequence ID" value="AWV49934.1"/>
    <property type="molecule type" value="Genomic_DNA"/>
</dbReference>
<keyword evidence="11" id="KW-0325">Glycoprotein</keyword>
<evidence type="ECO:0000313" key="51">
    <source>
        <dbReference type="EMBL" id="AWV49963.1"/>
    </source>
</evidence>
<dbReference type="EMBL" id="MF119697">
    <property type="protein sequence ID" value="AWV49941.1"/>
    <property type="molecule type" value="Genomic_DNA"/>
</dbReference>
<dbReference type="EMBL" id="MF119731">
    <property type="protein sequence ID" value="AWV49975.1"/>
    <property type="molecule type" value="Genomic_DNA"/>
</dbReference>
<dbReference type="EMBL" id="MF119699">
    <property type="protein sequence ID" value="AWV49943.1"/>
    <property type="molecule type" value="Genomic_DNA"/>
</dbReference>
<evidence type="ECO:0000256" key="11">
    <source>
        <dbReference type="ARBA" id="ARBA00023180"/>
    </source>
</evidence>
<dbReference type="GO" id="GO:0007606">
    <property type="term" value="P:sensory perception of chemical stimulus"/>
    <property type="evidence" value="ECO:0007669"/>
    <property type="project" value="UniProtKB-ARBA"/>
</dbReference>
<dbReference type="EMBL" id="MF119684">
    <property type="protein sequence ID" value="AWV49928.1"/>
    <property type="molecule type" value="Genomic_DNA"/>
</dbReference>
<evidence type="ECO:0000313" key="19">
    <source>
        <dbReference type="EMBL" id="AWV49924.1"/>
    </source>
</evidence>
<evidence type="ECO:0000313" key="55">
    <source>
        <dbReference type="EMBL" id="AWV49968.1"/>
    </source>
</evidence>
<dbReference type="PANTHER" id="PTHR24062">
    <property type="entry name" value="VOMERONASAL TYPE-1 RECEPTOR"/>
    <property type="match status" value="1"/>
</dbReference>
<dbReference type="EMBL" id="MF119732">
    <property type="protein sequence ID" value="AWV49976.1"/>
    <property type="molecule type" value="Genomic_DNA"/>
</dbReference>
<dbReference type="EMBL" id="MF119698">
    <property type="protein sequence ID" value="AWV49942.1"/>
    <property type="molecule type" value="Genomic_DNA"/>
</dbReference>
<evidence type="ECO:0000313" key="27">
    <source>
        <dbReference type="EMBL" id="AWV49934.1"/>
    </source>
</evidence>
<dbReference type="EMBL" id="MF119675">
    <property type="protein sequence ID" value="AWV49919.1"/>
    <property type="molecule type" value="Genomic_DNA"/>
</dbReference>
<evidence type="ECO:0000313" key="42">
    <source>
        <dbReference type="EMBL" id="AWV49951.1"/>
    </source>
</evidence>
<feature type="domain" description="G-protein coupled receptors family 1 profile" evidence="14">
    <location>
        <begin position="23"/>
        <end position="287"/>
    </location>
</feature>
<dbReference type="Gene3D" id="1.20.1070.10">
    <property type="entry name" value="Rhodopsin 7-helix transmembrane proteins"/>
    <property type="match status" value="1"/>
</dbReference>
<dbReference type="EMBL" id="MF119678">
    <property type="protein sequence ID" value="AWV49922.1"/>
    <property type="molecule type" value="Genomic_DNA"/>
</dbReference>
<dbReference type="EMBL" id="MF119726">
    <property type="protein sequence ID" value="AWV49970.1"/>
    <property type="molecule type" value="Genomic_DNA"/>
</dbReference>
<dbReference type="EMBL" id="MF119700">
    <property type="protein sequence ID" value="AWV49944.1"/>
    <property type="molecule type" value="Genomic_DNA"/>
</dbReference>
<dbReference type="EMBL" id="MF119681">
    <property type="protein sequence ID" value="AWV49925.1"/>
    <property type="molecule type" value="Genomic_DNA"/>
</dbReference>
<evidence type="ECO:0000313" key="50">
    <source>
        <dbReference type="EMBL" id="AWV49962.1"/>
    </source>
</evidence>
<dbReference type="EMBL" id="MF119692">
    <property type="protein sequence ID" value="AWV49936.1"/>
    <property type="molecule type" value="Genomic_DNA"/>
</dbReference>
<dbReference type="EMBL" id="MF119729">
    <property type="protein sequence ID" value="AWV49973.1"/>
    <property type="molecule type" value="Genomic_DNA"/>
</dbReference>
<dbReference type="InterPro" id="IPR017452">
    <property type="entry name" value="GPCR_Rhodpsn_7TM"/>
</dbReference>
<evidence type="ECO:0000313" key="18">
    <source>
        <dbReference type="EMBL" id="AWV49922.1"/>
    </source>
</evidence>
<evidence type="ECO:0000313" key="40">
    <source>
        <dbReference type="EMBL" id="AWV49948.1"/>
    </source>
</evidence>
<evidence type="ECO:0000313" key="24">
    <source>
        <dbReference type="EMBL" id="AWV49930.1"/>
    </source>
</evidence>
<feature type="transmembrane region" description="Helical" evidence="13">
    <location>
        <begin position="12"/>
        <end position="34"/>
    </location>
</feature>
<keyword evidence="7 13" id="KW-1133">Transmembrane helix</keyword>
<keyword evidence="12 13" id="KW-0807">Transducer</keyword>
<dbReference type="EMBL" id="MF119725">
    <property type="protein sequence ID" value="AWV49969.1"/>
    <property type="molecule type" value="Genomic_DNA"/>
</dbReference>
<evidence type="ECO:0000259" key="14">
    <source>
        <dbReference type="PROSITE" id="PS50262"/>
    </source>
</evidence>
<evidence type="ECO:0000313" key="47">
    <source>
        <dbReference type="EMBL" id="AWV49956.1"/>
    </source>
</evidence>
<dbReference type="EMBL" id="MF119707">
    <property type="protein sequence ID" value="AWV49951.1"/>
    <property type="molecule type" value="Genomic_DNA"/>
</dbReference>
<dbReference type="EMBL" id="MF119702">
    <property type="protein sequence ID" value="AWV49946.1"/>
    <property type="molecule type" value="Genomic_DNA"/>
</dbReference>
<dbReference type="EMBL" id="MF119710">
    <property type="protein sequence ID" value="AWV49954.1"/>
    <property type="molecule type" value="Genomic_DNA"/>
</dbReference>
<dbReference type="EMBL" id="MF119686">
    <property type="protein sequence ID" value="AWV49930.1"/>
    <property type="molecule type" value="Genomic_DNA"/>
</dbReference>
<evidence type="ECO:0000313" key="37">
    <source>
        <dbReference type="EMBL" id="AWV49944.1"/>
    </source>
</evidence>
<dbReference type="EMBL" id="MF119709">
    <property type="protein sequence ID" value="AWV49953.1"/>
    <property type="molecule type" value="Genomic_DNA"/>
</dbReference>
<evidence type="ECO:0000313" key="59">
    <source>
        <dbReference type="EMBL" id="AWV49973.1"/>
    </source>
</evidence>
<dbReference type="EMBL" id="MF119685">
    <property type="protein sequence ID" value="AWV49929.1"/>
    <property type="molecule type" value="Genomic_DNA"/>
</dbReference>
<dbReference type="EMBL" id="MF119720">
    <property type="protein sequence ID" value="AWV49964.1"/>
    <property type="molecule type" value="Genomic_DNA"/>
</dbReference>
<dbReference type="EMBL" id="MF119696">
    <property type="protein sequence ID" value="AWV49940.1"/>
    <property type="molecule type" value="Genomic_DNA"/>
</dbReference>
<evidence type="ECO:0000313" key="41">
    <source>
        <dbReference type="EMBL" id="AWV49950.1"/>
    </source>
</evidence>
<dbReference type="EMBL" id="MF119704">
    <property type="protein sequence ID" value="AWV49948.1"/>
    <property type="molecule type" value="Genomic_DNA"/>
</dbReference>
<dbReference type="EMBL" id="MF119718">
    <property type="protein sequence ID" value="AWV49962.1"/>
    <property type="molecule type" value="Genomic_DNA"/>
</dbReference>
<evidence type="ECO:0000313" key="35">
    <source>
        <dbReference type="EMBL" id="AWV49942.1"/>
    </source>
</evidence>
<dbReference type="EMBL" id="MF119693">
    <property type="protein sequence ID" value="AWV49937.1"/>
    <property type="molecule type" value="Genomic_DNA"/>
</dbReference>
<dbReference type="GO" id="GO:0016503">
    <property type="term" value="F:pheromone receptor activity"/>
    <property type="evidence" value="ECO:0007669"/>
    <property type="project" value="InterPro"/>
</dbReference>
<dbReference type="EMBL" id="MF119680">
    <property type="protein sequence ID" value="AWV49924.1"/>
    <property type="molecule type" value="Genomic_DNA"/>
</dbReference>
<dbReference type="InterPro" id="IPR004072">
    <property type="entry name" value="Vmron_rcpt_1"/>
</dbReference>
<evidence type="ECO:0000313" key="53">
    <source>
        <dbReference type="EMBL" id="AWV49965.1"/>
    </source>
</evidence>
<evidence type="ECO:0000313" key="58">
    <source>
        <dbReference type="EMBL" id="AWV49971.1"/>
    </source>
</evidence>
<reference evidence="48" key="1">
    <citation type="submission" date="2017-05" db="EMBL/GenBank/DDBJ databases">
        <authorList>
            <person name="Jiao H."/>
            <person name="Zhao H."/>
        </authorList>
    </citation>
    <scope>NUCLEOTIDE SEQUENCE</scope>
    <source>
        <strain evidence="15">B1-1</strain>
        <strain evidence="16">B1-2</strain>
        <strain evidence="30">B10-1</strain>
        <strain evidence="31">B10-2</strain>
        <strain evidence="32">B11-1</strain>
        <strain evidence="33">B11-2</strain>
        <strain evidence="34">B12-1</strain>
        <strain evidence="35">B12-2</strain>
        <strain evidence="36">B13-1</strain>
        <strain evidence="37">B13-2</strain>
        <strain evidence="38">B14-2</strain>
        <strain evidence="39">B15-1</strain>
        <strain evidence="40">B15-2</strain>
        <strain evidence="41">B16-2</strain>
        <strain evidence="17">B2-1</strain>
        <strain evidence="18">B2-2</strain>
        <strain evidence="19">B3-2</strain>
        <strain evidence="20">B4-1</strain>
        <strain evidence="21">B4-2</strain>
        <strain evidence="22">B5-2</strain>
        <strain evidence="23">B6-1</strain>
        <strain evidence="24">B6-2</strain>
        <strain evidence="25">B7-2</strain>
        <strain evidence="26">B8-1</strain>
        <strain evidence="27">B8-2</strain>
        <strain evidence="28">B9-1</strain>
        <strain evidence="29">B9-2</strain>
        <strain evidence="42">C1-1</strain>
        <strain evidence="43">C1-2</strain>
        <strain evidence="56">C10-1</strain>
        <strain evidence="57">C10-2</strain>
        <strain evidence="58">C11-1</strain>
        <strain evidence="59">C12-1</strain>
        <strain evidence="60">C12-2</strain>
        <strain evidence="61">C13-1</strain>
        <strain evidence="62">C13-2</strain>
        <strain evidence="44">C2-1</strain>
        <strain evidence="45">C2-2</strain>
        <strain evidence="46">C3-1</strain>
        <strain evidence="47">C3-2</strain>
        <strain evidence="48">C5-2</strain>
        <strain evidence="49">C6-1</strain>
        <strain evidence="50">C6-2</strain>
        <strain evidence="51">C7-1</strain>
        <strain evidence="52">C7-2</strain>
        <strain evidence="53">C8-1</strain>
        <strain evidence="54">C8-2</strain>
        <strain evidence="55">C9-2</strain>
        <tissue evidence="48">Muscle</tissue>
    </source>
</reference>
<dbReference type="EMBL" id="MF119730">
    <property type="protein sequence ID" value="AWV49974.1"/>
    <property type="molecule type" value="Genomic_DNA"/>
</dbReference>
<dbReference type="EMBL" id="MF119712">
    <property type="protein sequence ID" value="AWV49956.1"/>
    <property type="molecule type" value="Genomic_DNA"/>
</dbReference>
<evidence type="ECO:0000313" key="60">
    <source>
        <dbReference type="EMBL" id="AWV49974.1"/>
    </source>
</evidence>
<evidence type="ECO:0000256" key="4">
    <source>
        <dbReference type="ARBA" id="ARBA00022475"/>
    </source>
</evidence>
<organism evidence="48">
    <name type="scientific">Nannospalax galili</name>
    <name type="common">Northern Israeli blind subterranean mole rat</name>
    <name type="synonym">Spalax galili</name>
    <dbReference type="NCBI Taxonomy" id="1026970"/>
    <lineage>
        <taxon>Eukaryota</taxon>
        <taxon>Metazoa</taxon>
        <taxon>Chordata</taxon>
        <taxon>Craniata</taxon>
        <taxon>Vertebrata</taxon>
        <taxon>Euteleostomi</taxon>
        <taxon>Mammalia</taxon>
        <taxon>Eutheria</taxon>
        <taxon>Euarchontoglires</taxon>
        <taxon>Glires</taxon>
        <taxon>Rodentia</taxon>
        <taxon>Myomorpha</taxon>
        <taxon>Muroidea</taxon>
        <taxon>Spalacidae</taxon>
        <taxon>Spalacinae</taxon>
        <taxon>Nannospalax</taxon>
    </lineage>
</organism>